<keyword evidence="2" id="KW-1185">Reference proteome</keyword>
<dbReference type="InterPro" id="IPR008767">
    <property type="entry name" value="Phage_SPP1_head-tail_adaptor"/>
</dbReference>
<evidence type="ECO:0000313" key="1">
    <source>
        <dbReference type="EMBL" id="TCL60572.1"/>
    </source>
</evidence>
<accession>A0A4R1R5K4</accession>
<sequence>MHISALNVRIVFQRNETLVDTIGNHRNLWTDYFSCYATVSGQSGDETEEAGQTLVSEKVSFTVRYSSETATIVPDGFRILLADRIYNILSVDNMAFKHNSLKFRAELVRR</sequence>
<name>A0A4R1R5K4_9FIRM</name>
<dbReference type="AlphaFoldDB" id="A0A4R1R5K4"/>
<dbReference type="STRING" id="1469948.GCA_000732725_00306"/>
<proteinExistence type="predicted"/>
<protein>
    <submittedName>
        <fullName evidence="1">SPP1 family predicted phage head-tail adaptor</fullName>
    </submittedName>
</protein>
<comment type="caution">
    <text evidence="1">The sequence shown here is derived from an EMBL/GenBank/DDBJ whole genome shotgun (WGS) entry which is preliminary data.</text>
</comment>
<dbReference type="EMBL" id="SLUO01000002">
    <property type="protein sequence ID" value="TCL60572.1"/>
    <property type="molecule type" value="Genomic_DNA"/>
</dbReference>
<organism evidence="1 2">
    <name type="scientific">Kineothrix alysoides</name>
    <dbReference type="NCBI Taxonomy" id="1469948"/>
    <lineage>
        <taxon>Bacteria</taxon>
        <taxon>Bacillati</taxon>
        <taxon>Bacillota</taxon>
        <taxon>Clostridia</taxon>
        <taxon>Lachnospirales</taxon>
        <taxon>Lachnospiraceae</taxon>
        <taxon>Kineothrix</taxon>
    </lineage>
</organism>
<dbReference type="Pfam" id="PF05521">
    <property type="entry name" value="Phage_HCP"/>
    <property type="match status" value="1"/>
</dbReference>
<dbReference type="OrthoDB" id="9811106at2"/>
<dbReference type="Gene3D" id="2.40.10.270">
    <property type="entry name" value="Bacteriophage SPP1 head-tail adaptor protein"/>
    <property type="match status" value="1"/>
</dbReference>
<evidence type="ECO:0000313" key="2">
    <source>
        <dbReference type="Proteomes" id="UP000295718"/>
    </source>
</evidence>
<dbReference type="Proteomes" id="UP000295718">
    <property type="component" value="Unassembled WGS sequence"/>
</dbReference>
<gene>
    <name evidence="1" type="ORF">EDD76_102270</name>
</gene>
<dbReference type="InterPro" id="IPR038666">
    <property type="entry name" value="SSP1_head-tail_sf"/>
</dbReference>
<reference evidence="1 2" key="1">
    <citation type="submission" date="2019-03" db="EMBL/GenBank/DDBJ databases">
        <title>Genomic Encyclopedia of Type Strains, Phase IV (KMG-IV): sequencing the most valuable type-strain genomes for metagenomic binning, comparative biology and taxonomic classification.</title>
        <authorList>
            <person name="Goeker M."/>
        </authorList>
    </citation>
    <scope>NUCLEOTIDE SEQUENCE [LARGE SCALE GENOMIC DNA]</scope>
    <source>
        <strain evidence="1 2">DSM 100556</strain>
    </source>
</reference>
<dbReference type="NCBIfam" id="TIGR01563">
    <property type="entry name" value="gp16_SPP1"/>
    <property type="match status" value="1"/>
</dbReference>
<dbReference type="RefSeq" id="WP_031389084.1">
    <property type="nucleotide sequence ID" value="NZ_JPNB01000001.1"/>
</dbReference>